<keyword evidence="5 7" id="KW-1133">Transmembrane helix</keyword>
<organism evidence="9">
    <name type="scientific">Ananas comosus var. bracteatus</name>
    <name type="common">red pineapple</name>
    <dbReference type="NCBI Taxonomy" id="296719"/>
    <lineage>
        <taxon>Eukaryota</taxon>
        <taxon>Viridiplantae</taxon>
        <taxon>Streptophyta</taxon>
        <taxon>Embryophyta</taxon>
        <taxon>Tracheophyta</taxon>
        <taxon>Spermatophyta</taxon>
        <taxon>Magnoliopsida</taxon>
        <taxon>Liliopsida</taxon>
        <taxon>Poales</taxon>
        <taxon>Bromeliaceae</taxon>
        <taxon>Bromelioideae</taxon>
        <taxon>Ananas</taxon>
    </lineage>
</organism>
<accession>A0A6V7PBY2</accession>
<evidence type="ECO:0000256" key="3">
    <source>
        <dbReference type="ARBA" id="ARBA00022679"/>
    </source>
</evidence>
<keyword evidence="3" id="KW-0808">Transferase</keyword>
<dbReference type="InterPro" id="IPR056508">
    <property type="entry name" value="HPAT-like"/>
</dbReference>
<feature type="domain" description="Hydroxyproline O-arabinosyltransferase-like" evidence="8">
    <location>
        <begin position="72"/>
        <end position="367"/>
    </location>
</feature>
<evidence type="ECO:0000256" key="6">
    <source>
        <dbReference type="ARBA" id="ARBA00023136"/>
    </source>
</evidence>
<evidence type="ECO:0000259" key="8">
    <source>
        <dbReference type="Pfam" id="PF23452"/>
    </source>
</evidence>
<dbReference type="GO" id="GO:0016757">
    <property type="term" value="F:glycosyltransferase activity"/>
    <property type="evidence" value="ECO:0007669"/>
    <property type="project" value="UniProtKB-KW"/>
</dbReference>
<evidence type="ECO:0000313" key="9">
    <source>
        <dbReference type="EMBL" id="CAD1828303.1"/>
    </source>
</evidence>
<dbReference type="PANTHER" id="PTHR31485:SF4">
    <property type="entry name" value="HYDROXYPROLINE O-ARABINOSYLTRANSFERASE RDN1"/>
    <property type="match status" value="1"/>
</dbReference>
<dbReference type="Pfam" id="PF23452">
    <property type="entry name" value="HPAT"/>
    <property type="match status" value="1"/>
</dbReference>
<name>A0A6V7PBY2_ANACO</name>
<feature type="transmembrane region" description="Helical" evidence="7">
    <location>
        <begin position="12"/>
        <end position="34"/>
    </location>
</feature>
<proteinExistence type="predicted"/>
<evidence type="ECO:0000256" key="1">
    <source>
        <dbReference type="ARBA" id="ARBA00004167"/>
    </source>
</evidence>
<dbReference type="PANTHER" id="PTHR31485">
    <property type="entry name" value="PEPTIDYL SERINE ALPHA-GALACTOSYLTRANSFERASE"/>
    <property type="match status" value="1"/>
</dbReference>
<dbReference type="EMBL" id="LR862147">
    <property type="protein sequence ID" value="CAD1828303.1"/>
    <property type="molecule type" value="Genomic_DNA"/>
</dbReference>
<comment type="subcellular location">
    <subcellularLocation>
        <location evidence="1">Membrane</location>
        <topology evidence="1">Single-pass membrane protein</topology>
    </subcellularLocation>
</comment>
<keyword evidence="6 7" id="KW-0472">Membrane</keyword>
<evidence type="ECO:0000256" key="7">
    <source>
        <dbReference type="SAM" id="Phobius"/>
    </source>
</evidence>
<evidence type="ECO:0000256" key="2">
    <source>
        <dbReference type="ARBA" id="ARBA00022676"/>
    </source>
</evidence>
<dbReference type="GO" id="GO:0016020">
    <property type="term" value="C:membrane"/>
    <property type="evidence" value="ECO:0007669"/>
    <property type="project" value="UniProtKB-SubCell"/>
</dbReference>
<reference evidence="9" key="1">
    <citation type="submission" date="2020-07" db="EMBL/GenBank/DDBJ databases">
        <authorList>
            <person name="Lin J."/>
        </authorList>
    </citation>
    <scope>NUCLEOTIDE SEQUENCE</scope>
</reference>
<keyword evidence="2" id="KW-0328">Glycosyltransferase</keyword>
<evidence type="ECO:0000256" key="5">
    <source>
        <dbReference type="ARBA" id="ARBA00022989"/>
    </source>
</evidence>
<sequence length="407" mass="46161">MNARKEIGRASQFLAAVAGLGLFFAAFNFVALFVPITPRREGSSVGADDDDGRISWFTGDRELAAAAGKQPFHVAMTAMADPYSRWQSRIMYYWYKRAKAAGAGAEEMGGFTRVLHSGEADDLMGEIPTFVVNPLPPGADRGYVVLNRPWAFVQWLERAEIQEEYILMAEPDHIFVKPLPNLVREDQPVAYPFFYIRPAKQEKILRKYYPEEKGPVTNIDPIGNSPVIIKKSALTKIAPTWMNMSLEMKMDNETDKAFGWVLEMYAYAVASALHGVHHILYKDFMIQPPWDLSVGKTFIIHYTYGCDYSLKGELTYGKIGEWRFDKRSYLKGPLPRNLSLPPPGVPESVVTLVKMVNEATANIPGWDDDDDDSELRSKFEELNELHSLNLIQEKEKNYIEEKQEKTS</sequence>
<keyword evidence="4 7" id="KW-0812">Transmembrane</keyword>
<gene>
    <name evidence="9" type="ORF">CB5_LOCUS11514</name>
</gene>
<dbReference type="InterPro" id="IPR044845">
    <property type="entry name" value="HPAT/SRGT1-like"/>
</dbReference>
<evidence type="ECO:0000256" key="4">
    <source>
        <dbReference type="ARBA" id="ARBA00022692"/>
    </source>
</evidence>
<protein>
    <recommendedName>
        <fullName evidence="8">Hydroxyproline O-arabinosyltransferase-like domain-containing protein</fullName>
    </recommendedName>
</protein>
<dbReference type="AlphaFoldDB" id="A0A6V7PBY2"/>